<evidence type="ECO:0000256" key="6">
    <source>
        <dbReference type="ARBA" id="ARBA00038861"/>
    </source>
</evidence>
<keyword evidence="4 11" id="KW-0949">S-adenosyl-L-methionine</keyword>
<comment type="similarity">
    <text evidence="11">Belongs to the class I-like SAM-binding methyltransferase superfamily. RNA methyltransferase RlmE family.</text>
</comment>
<dbReference type="RefSeq" id="WP_190261355.1">
    <property type="nucleotide sequence ID" value="NZ_CP053923.1"/>
</dbReference>
<feature type="binding site" evidence="11">
    <location>
        <position position="66"/>
    </location>
    <ligand>
        <name>S-adenosyl-L-methionine</name>
        <dbReference type="ChEBI" id="CHEBI:59789"/>
    </ligand>
</feature>
<feature type="domain" description="Ribosomal RNA methyltransferase FtsJ" evidence="13">
    <location>
        <begin position="32"/>
        <end position="211"/>
    </location>
</feature>
<name>A0A7H1N5A7_9PROT</name>
<dbReference type="InterPro" id="IPR050082">
    <property type="entry name" value="RNA_methyltr_RlmE"/>
</dbReference>
<evidence type="ECO:0000256" key="8">
    <source>
        <dbReference type="ARBA" id="ARBA00041995"/>
    </source>
</evidence>
<evidence type="ECO:0000256" key="7">
    <source>
        <dbReference type="ARBA" id="ARBA00041129"/>
    </source>
</evidence>
<evidence type="ECO:0000256" key="5">
    <source>
        <dbReference type="ARBA" id="ARBA00037569"/>
    </source>
</evidence>
<dbReference type="GO" id="GO:0008650">
    <property type="term" value="F:rRNA (uridine-2'-O-)-methyltransferase activity"/>
    <property type="evidence" value="ECO:0007669"/>
    <property type="project" value="UniProtKB-UniRule"/>
</dbReference>
<feature type="binding site" evidence="11">
    <location>
        <position position="104"/>
    </location>
    <ligand>
        <name>S-adenosyl-L-methionine</name>
        <dbReference type="ChEBI" id="CHEBI:59789"/>
    </ligand>
</feature>
<keyword evidence="15" id="KW-1185">Reference proteome</keyword>
<keyword evidence="11" id="KW-0963">Cytoplasm</keyword>
<comment type="function">
    <text evidence="5 11">Specifically methylates the uridine in position 2552 of 23S rRNA at the 2'-O position of the ribose in the fully assembled 50S ribosomal subunit.</text>
</comment>
<keyword evidence="3 11" id="KW-0808">Transferase</keyword>
<evidence type="ECO:0000256" key="10">
    <source>
        <dbReference type="ARBA" id="ARBA00048970"/>
    </source>
</evidence>
<dbReference type="Proteomes" id="UP000516369">
    <property type="component" value="Chromosome"/>
</dbReference>
<evidence type="ECO:0000259" key="13">
    <source>
        <dbReference type="Pfam" id="PF01728"/>
    </source>
</evidence>
<evidence type="ECO:0000256" key="9">
    <source>
        <dbReference type="ARBA" id="ARBA00042745"/>
    </source>
</evidence>
<dbReference type="GO" id="GO:0005737">
    <property type="term" value="C:cytoplasm"/>
    <property type="evidence" value="ECO:0007669"/>
    <property type="project" value="UniProtKB-SubCell"/>
</dbReference>
<keyword evidence="1 11" id="KW-0698">rRNA processing</keyword>
<dbReference type="KEGG" id="dvn:HQ394_18220"/>
<comment type="subcellular location">
    <subcellularLocation>
        <location evidence="11">Cytoplasm</location>
    </subcellularLocation>
</comment>
<dbReference type="AlphaFoldDB" id="A0A7H1N5A7"/>
<dbReference type="HAMAP" id="MF_01547">
    <property type="entry name" value="RNA_methyltr_E"/>
    <property type="match status" value="1"/>
</dbReference>
<dbReference type="EC" id="2.1.1.166" evidence="6 11"/>
<evidence type="ECO:0000313" key="14">
    <source>
        <dbReference type="EMBL" id="QNT70893.1"/>
    </source>
</evidence>
<sequence length="223" mass="24252">MTNRRRRTASSRQWLERQLRDPYVIEARRLGYRSRAAFKLIELDDRFHLFGPGLRVVDLGAAPGGWTQVAVARVRAGERRGGRVVAADLTPIEPIAAAELVEGDVCDVAMPDRLRALLGGPADVVLSDMAPPSTGHASADHLRIMALAEMAFEVALELLAPGGAFLCKVWQGGTEAKLLQQLKARFATVRHAKPPASRAESAEMYVIAQGFRGDEDEPDATTT</sequence>
<dbReference type="InterPro" id="IPR002877">
    <property type="entry name" value="RNA_MeTrfase_FtsJ_dom"/>
</dbReference>
<evidence type="ECO:0000256" key="4">
    <source>
        <dbReference type="ARBA" id="ARBA00022691"/>
    </source>
</evidence>
<reference evidence="14 15" key="1">
    <citation type="submission" date="2020-05" db="EMBL/GenBank/DDBJ databases">
        <title>Complete closed genome sequence of Defluviicoccus vanus.</title>
        <authorList>
            <person name="Bessarab I."/>
            <person name="Arumugam K."/>
            <person name="Maszenan A.M."/>
            <person name="Seviour R.J."/>
            <person name="Williams R.B."/>
        </authorList>
    </citation>
    <scope>NUCLEOTIDE SEQUENCE [LARGE SCALE GENOMIC DNA]</scope>
    <source>
        <strain evidence="14 15">Ben 114</strain>
    </source>
</reference>
<evidence type="ECO:0000313" key="15">
    <source>
        <dbReference type="Proteomes" id="UP000516369"/>
    </source>
</evidence>
<dbReference type="InterPro" id="IPR029063">
    <property type="entry name" value="SAM-dependent_MTases_sf"/>
</dbReference>
<feature type="binding site" evidence="11">
    <location>
        <position position="128"/>
    </location>
    <ligand>
        <name>S-adenosyl-L-methionine</name>
        <dbReference type="ChEBI" id="CHEBI:59789"/>
    </ligand>
</feature>
<evidence type="ECO:0000256" key="11">
    <source>
        <dbReference type="HAMAP-Rule" id="MF_01547"/>
    </source>
</evidence>
<evidence type="ECO:0000256" key="1">
    <source>
        <dbReference type="ARBA" id="ARBA00022552"/>
    </source>
</evidence>
<proteinExistence type="inferred from homology"/>
<gene>
    <name evidence="11" type="primary">rlmE</name>
    <name evidence="11" type="synonym">ftsJ</name>
    <name evidence="11" type="synonym">rrmJ</name>
    <name evidence="14" type="ORF">HQ394_18220</name>
</gene>
<dbReference type="Pfam" id="PF01728">
    <property type="entry name" value="FtsJ"/>
    <property type="match status" value="1"/>
</dbReference>
<dbReference type="EMBL" id="CP053923">
    <property type="protein sequence ID" value="QNT70893.1"/>
    <property type="molecule type" value="Genomic_DNA"/>
</dbReference>
<evidence type="ECO:0000256" key="3">
    <source>
        <dbReference type="ARBA" id="ARBA00022679"/>
    </source>
</evidence>
<accession>A0A7H1N5A7</accession>
<evidence type="ECO:0000256" key="2">
    <source>
        <dbReference type="ARBA" id="ARBA00022603"/>
    </source>
</evidence>
<organism evidence="14 15">
    <name type="scientific">Defluviicoccus vanus</name>
    <dbReference type="NCBI Taxonomy" id="111831"/>
    <lineage>
        <taxon>Bacteria</taxon>
        <taxon>Pseudomonadati</taxon>
        <taxon>Pseudomonadota</taxon>
        <taxon>Alphaproteobacteria</taxon>
        <taxon>Rhodospirillales</taxon>
        <taxon>Rhodospirillaceae</taxon>
        <taxon>Defluviicoccus</taxon>
    </lineage>
</organism>
<dbReference type="SUPFAM" id="SSF53335">
    <property type="entry name" value="S-adenosyl-L-methionine-dependent methyltransferases"/>
    <property type="match status" value="1"/>
</dbReference>
<evidence type="ECO:0000256" key="12">
    <source>
        <dbReference type="PIRSR" id="PIRSR005461-1"/>
    </source>
</evidence>
<comment type="catalytic activity">
    <reaction evidence="10 11">
        <text>uridine(2552) in 23S rRNA + S-adenosyl-L-methionine = 2'-O-methyluridine(2552) in 23S rRNA + S-adenosyl-L-homocysteine + H(+)</text>
        <dbReference type="Rhea" id="RHEA:42720"/>
        <dbReference type="Rhea" id="RHEA-COMP:10202"/>
        <dbReference type="Rhea" id="RHEA-COMP:10203"/>
        <dbReference type="ChEBI" id="CHEBI:15378"/>
        <dbReference type="ChEBI" id="CHEBI:57856"/>
        <dbReference type="ChEBI" id="CHEBI:59789"/>
        <dbReference type="ChEBI" id="CHEBI:65315"/>
        <dbReference type="ChEBI" id="CHEBI:74478"/>
        <dbReference type="EC" id="2.1.1.166"/>
    </reaction>
</comment>
<dbReference type="PANTHER" id="PTHR10920">
    <property type="entry name" value="RIBOSOMAL RNA METHYLTRANSFERASE"/>
    <property type="match status" value="1"/>
</dbReference>
<protein>
    <recommendedName>
        <fullName evidence="7 11">Ribosomal RNA large subunit methyltransferase E</fullName>
        <ecNumber evidence="6 11">2.1.1.166</ecNumber>
    </recommendedName>
    <alternativeName>
        <fullName evidence="9 11">23S rRNA Um2552 methyltransferase</fullName>
    </alternativeName>
    <alternativeName>
        <fullName evidence="8 11">rRNA (uridine-2'-O-)-methyltransferase</fullName>
    </alternativeName>
</protein>
<feature type="binding site" evidence="11">
    <location>
        <position position="88"/>
    </location>
    <ligand>
        <name>S-adenosyl-L-methionine</name>
        <dbReference type="ChEBI" id="CHEBI:59789"/>
    </ligand>
</feature>
<dbReference type="InterPro" id="IPR015507">
    <property type="entry name" value="rRNA-MeTfrase_E"/>
</dbReference>
<keyword evidence="2 11" id="KW-0489">Methyltransferase</keyword>
<dbReference type="PANTHER" id="PTHR10920:SF18">
    <property type="entry name" value="RRNA METHYLTRANSFERASE 2, MITOCHONDRIAL"/>
    <property type="match status" value="1"/>
</dbReference>
<feature type="binding site" evidence="11">
    <location>
        <position position="64"/>
    </location>
    <ligand>
        <name>S-adenosyl-L-methionine</name>
        <dbReference type="ChEBI" id="CHEBI:59789"/>
    </ligand>
</feature>
<dbReference type="PIRSF" id="PIRSF005461">
    <property type="entry name" value="23S_rRNA_mtase"/>
    <property type="match status" value="1"/>
</dbReference>
<feature type="active site" description="Proton acceptor" evidence="11 12">
    <location>
        <position position="168"/>
    </location>
</feature>
<dbReference type="Gene3D" id="3.40.50.150">
    <property type="entry name" value="Vaccinia Virus protein VP39"/>
    <property type="match status" value="1"/>
</dbReference>